<protein>
    <recommendedName>
        <fullName evidence="3">ABC-type phosphate transport system, periplasmic component</fullName>
    </recommendedName>
</protein>
<comment type="caution">
    <text evidence="1">The sequence shown here is derived from an EMBL/GenBank/DDBJ whole genome shotgun (WGS) entry which is preliminary data.</text>
</comment>
<reference evidence="1 2" key="1">
    <citation type="submission" date="2023-04" db="EMBL/GenBank/DDBJ databases">
        <title>Novel Pseudoalteromonas species isolated from Pacific coral.</title>
        <authorList>
            <person name="Videau P."/>
            <person name="Shlafstein M.D."/>
            <person name="Oline D.K."/>
            <person name="Strangman W.K."/>
            <person name="Hahnke R.L."/>
            <person name="Saw J.H."/>
            <person name="Ushijima B."/>
        </authorList>
    </citation>
    <scope>NUCLEOTIDE SEQUENCE [LARGE SCALE GENOMIC DNA]</scope>
    <source>
        <strain evidence="1 2">LMG 14908</strain>
    </source>
</reference>
<sequence length="146" mass="16396">MMSPRNLFITALLPLCLLFMSFYAKSTEFVVVVNKSNAINALSKREIIDIYMGRYLTFPDGETSKPLDLPAQSTLKNDFYLKLVNKDEQKINAYWARLLFSGRAKPPTPSTSVEDAINKIAASQFAIGYIPLSQVTDAVKVVYTFD</sequence>
<evidence type="ECO:0000313" key="1">
    <source>
        <dbReference type="EMBL" id="MDP4484971.1"/>
    </source>
</evidence>
<dbReference type="SUPFAM" id="SSF53850">
    <property type="entry name" value="Periplasmic binding protein-like II"/>
    <property type="match status" value="1"/>
</dbReference>
<organism evidence="1 2">
    <name type="scientific">Pseudoalteromonas distincta</name>
    <dbReference type="NCBI Taxonomy" id="77608"/>
    <lineage>
        <taxon>Bacteria</taxon>
        <taxon>Pseudomonadati</taxon>
        <taxon>Pseudomonadota</taxon>
        <taxon>Gammaproteobacteria</taxon>
        <taxon>Alteromonadales</taxon>
        <taxon>Pseudoalteromonadaceae</taxon>
        <taxon>Pseudoalteromonas</taxon>
    </lineage>
</organism>
<gene>
    <name evidence="1" type="ORF">QDH73_13200</name>
</gene>
<dbReference type="Proteomes" id="UP001242314">
    <property type="component" value="Unassembled WGS sequence"/>
</dbReference>
<accession>A0ABT9GGF7</accession>
<dbReference type="EMBL" id="JASGWX010000010">
    <property type="protein sequence ID" value="MDP4484971.1"/>
    <property type="molecule type" value="Genomic_DNA"/>
</dbReference>
<name>A0ABT9GGF7_9GAMM</name>
<dbReference type="Gene3D" id="3.40.190.10">
    <property type="entry name" value="Periplasmic binding protein-like II"/>
    <property type="match status" value="1"/>
</dbReference>
<evidence type="ECO:0000313" key="2">
    <source>
        <dbReference type="Proteomes" id="UP001242314"/>
    </source>
</evidence>
<dbReference type="RefSeq" id="WP_039487897.1">
    <property type="nucleotide sequence ID" value="NZ_JASGWX010000010.1"/>
</dbReference>
<evidence type="ECO:0008006" key="3">
    <source>
        <dbReference type="Google" id="ProtNLM"/>
    </source>
</evidence>
<proteinExistence type="predicted"/>
<keyword evidence="2" id="KW-1185">Reference proteome</keyword>